<dbReference type="Proteomes" id="UP000246099">
    <property type="component" value="Chromosome"/>
</dbReference>
<organism evidence="2 3">
    <name type="scientific">Chitinophaga alhagiae</name>
    <dbReference type="NCBI Taxonomy" id="2203219"/>
    <lineage>
        <taxon>Bacteria</taxon>
        <taxon>Pseudomonadati</taxon>
        <taxon>Bacteroidota</taxon>
        <taxon>Chitinophagia</taxon>
        <taxon>Chitinophagales</taxon>
        <taxon>Chitinophagaceae</taxon>
        <taxon>Chitinophaga</taxon>
    </lineage>
</organism>
<dbReference type="RefSeq" id="WP_119075894.1">
    <property type="nucleotide sequence ID" value="NZ_CP029600.1"/>
</dbReference>
<reference evidence="2 3" key="1">
    <citation type="submission" date="2018-05" db="EMBL/GenBank/DDBJ databases">
        <title>Chitinophaga sp. nov., isolated from rhizosphere soil of Alhagi.</title>
        <authorList>
            <person name="Liu Y."/>
        </authorList>
    </citation>
    <scope>NUCLEOTIDE SEQUENCE [LARGE SCALE GENOMIC DNA]</scope>
    <source>
        <strain evidence="2 3">T22</strain>
    </source>
</reference>
<proteinExistence type="predicted"/>
<keyword evidence="3" id="KW-1185">Reference proteome</keyword>
<feature type="signal peptide" evidence="1">
    <location>
        <begin position="1"/>
        <end position="20"/>
    </location>
</feature>
<feature type="chain" id="PRO_5046615172" description="Peptidase S74 domain-containing protein" evidence="1">
    <location>
        <begin position="21"/>
        <end position="400"/>
    </location>
</feature>
<protein>
    <recommendedName>
        <fullName evidence="4">Peptidase S74 domain-containing protein</fullName>
    </recommendedName>
</protein>
<evidence type="ECO:0008006" key="4">
    <source>
        <dbReference type="Google" id="ProtNLM"/>
    </source>
</evidence>
<evidence type="ECO:0000313" key="3">
    <source>
        <dbReference type="Proteomes" id="UP000246099"/>
    </source>
</evidence>
<sequence length="400" mass="43449">MIKKTLLSVTLLLIVLASKAQVFTQQLQVTNNNRDYYVNRAITGETSESIEPTYILLHKAYAGVFLEEHHVMGKITAIRGGVSAWNRKWTVEVNTSAASNQTRGTLITYNETSRLVTLVYNSISYLAAEIGTNSLMGSITFTGYARNEMLTLVTHQQVSNVQPFSNLSDIISLNGRTVISDPHPSGNLVVIGPGADVNAGSGNLLSNGLVVMATTTARNATKGAQIEFAIPRDASGNCFGQGRILTVAGDGVMNNLTGKMLIGTRRAFNKAGGGVQWYYGDDIVIDGTGNVGIGTLTPQAKLAVNGDMFAKKVKVTATGWSDFVFDPSYKLPSLYEIERFIKANRHLPDIPTEAEVKEKGIDVGEMNKLLLQKIEEQMLYIIELRKEVDGLKKAIKGEAK</sequence>
<gene>
    <name evidence="2" type="ORF">DLD77_01295</name>
</gene>
<evidence type="ECO:0000256" key="1">
    <source>
        <dbReference type="SAM" id="SignalP"/>
    </source>
</evidence>
<evidence type="ECO:0000313" key="2">
    <source>
        <dbReference type="EMBL" id="AWO00436.1"/>
    </source>
</evidence>
<dbReference type="EMBL" id="CP029600">
    <property type="protein sequence ID" value="AWO00436.1"/>
    <property type="molecule type" value="Genomic_DNA"/>
</dbReference>
<keyword evidence="1" id="KW-0732">Signal</keyword>
<name>A0ABN5LM21_9BACT</name>
<accession>A0ABN5LM21</accession>